<feature type="region of interest" description="Disordered" evidence="1">
    <location>
        <begin position="57"/>
        <end position="83"/>
    </location>
</feature>
<name>A0A2B8BG05_9PROT</name>
<proteinExistence type="predicted"/>
<dbReference type="Proteomes" id="UP000225379">
    <property type="component" value="Unassembled WGS sequence"/>
</dbReference>
<comment type="caution">
    <text evidence="2">The sequence shown here is derived from an EMBL/GenBank/DDBJ whole genome shotgun (WGS) entry which is preliminary data.</text>
</comment>
<sequence>MTGQPAGAASAGQSGRPDGTGETTLALPHPPRQGEVAILAVTLGVLTRGQTVEVTTADGEPIGTAAPFGPQRGQGAGTVTIPVPAGALRDGRLTLRLRITASGSPPRPPTAEEVGELRLSIIGQPP</sequence>
<protein>
    <submittedName>
        <fullName evidence="2">Uncharacterized protein</fullName>
    </submittedName>
</protein>
<feature type="compositionally biased region" description="Low complexity" evidence="1">
    <location>
        <begin position="1"/>
        <end position="15"/>
    </location>
</feature>
<feature type="region of interest" description="Disordered" evidence="1">
    <location>
        <begin position="1"/>
        <end position="32"/>
    </location>
</feature>
<evidence type="ECO:0000256" key="1">
    <source>
        <dbReference type="SAM" id="MobiDB-lite"/>
    </source>
</evidence>
<gene>
    <name evidence="2" type="ORF">CRT60_17015</name>
</gene>
<dbReference type="EMBL" id="PDKW01000041">
    <property type="protein sequence ID" value="PGH56825.1"/>
    <property type="molecule type" value="Genomic_DNA"/>
</dbReference>
<keyword evidence="3" id="KW-1185">Reference proteome</keyword>
<accession>A0A2B8BG05</accession>
<evidence type="ECO:0000313" key="3">
    <source>
        <dbReference type="Proteomes" id="UP000225379"/>
    </source>
</evidence>
<reference evidence="3" key="1">
    <citation type="submission" date="2017-10" db="EMBL/GenBank/DDBJ databases">
        <authorList>
            <person name="Kravchenko I.K."/>
            <person name="Grouzdev D.S."/>
        </authorList>
    </citation>
    <scope>NUCLEOTIDE SEQUENCE [LARGE SCALE GENOMIC DNA]</scope>
    <source>
        <strain evidence="3">B2</strain>
    </source>
</reference>
<dbReference type="OrthoDB" id="1551408at2"/>
<dbReference type="AlphaFoldDB" id="A0A2B8BG05"/>
<organism evidence="2 3">
    <name type="scientific">Azospirillum palustre</name>
    <dbReference type="NCBI Taxonomy" id="2044885"/>
    <lineage>
        <taxon>Bacteria</taxon>
        <taxon>Pseudomonadati</taxon>
        <taxon>Pseudomonadota</taxon>
        <taxon>Alphaproteobacteria</taxon>
        <taxon>Rhodospirillales</taxon>
        <taxon>Azospirillaceae</taxon>
        <taxon>Azospirillum</taxon>
    </lineage>
</organism>
<evidence type="ECO:0000313" key="2">
    <source>
        <dbReference type="EMBL" id="PGH56825.1"/>
    </source>
</evidence>